<dbReference type="PANTHER" id="PTHR34512:SF30">
    <property type="entry name" value="OUTER MEMBRANE PROTEIN ASSEMBLY FACTOR BAMB"/>
    <property type="match status" value="1"/>
</dbReference>
<dbReference type="InterPro" id="IPR011047">
    <property type="entry name" value="Quinoprotein_ADH-like_sf"/>
</dbReference>
<dbReference type="EMBL" id="FOXI01000009">
    <property type="protein sequence ID" value="SFP82351.1"/>
    <property type="molecule type" value="Genomic_DNA"/>
</dbReference>
<feature type="domain" description="Pyrrolo-quinoline quinone repeat" evidence="2">
    <location>
        <begin position="65"/>
        <end position="153"/>
    </location>
</feature>
<reference evidence="4" key="1">
    <citation type="submission" date="2016-10" db="EMBL/GenBank/DDBJ databases">
        <authorList>
            <person name="Varghese N."/>
            <person name="Submissions S."/>
        </authorList>
    </citation>
    <scope>NUCLEOTIDE SEQUENCE [LARGE SCALE GENOMIC DNA]</scope>
    <source>
        <strain evidence="4">CGMCC 1.10329</strain>
    </source>
</reference>
<dbReference type="SUPFAM" id="SSF50998">
    <property type="entry name" value="Quinoprotein alcohol dehydrogenase-like"/>
    <property type="match status" value="1"/>
</dbReference>
<name>A0A1I5THL6_9EURY</name>
<dbReference type="InterPro" id="IPR002372">
    <property type="entry name" value="PQQ_rpt_dom"/>
</dbReference>
<feature type="region of interest" description="Disordered" evidence="1">
    <location>
        <begin position="23"/>
        <end position="81"/>
    </location>
</feature>
<accession>A0A1I5THL6</accession>
<gene>
    <name evidence="3" type="ORF">SAMN05216277_10982</name>
</gene>
<dbReference type="RefSeq" id="WP_074878873.1">
    <property type="nucleotide sequence ID" value="NZ_FOXI01000009.1"/>
</dbReference>
<keyword evidence="4" id="KW-1185">Reference proteome</keyword>
<dbReference type="AlphaFoldDB" id="A0A1I5THL6"/>
<dbReference type="OrthoDB" id="136681at2157"/>
<evidence type="ECO:0000259" key="2">
    <source>
        <dbReference type="Pfam" id="PF13360"/>
    </source>
</evidence>
<dbReference type="SMART" id="SM00564">
    <property type="entry name" value="PQQ"/>
    <property type="match status" value="3"/>
</dbReference>
<dbReference type="InterPro" id="IPR015943">
    <property type="entry name" value="WD40/YVTN_repeat-like_dom_sf"/>
</dbReference>
<dbReference type="Proteomes" id="UP000183769">
    <property type="component" value="Unassembled WGS sequence"/>
</dbReference>
<protein>
    <submittedName>
        <fullName evidence="3">PQQ-like domain-containing protein</fullName>
    </submittedName>
</protein>
<feature type="domain" description="Pyrrolo-quinoline quinone repeat" evidence="2">
    <location>
        <begin position="224"/>
        <end position="341"/>
    </location>
</feature>
<dbReference type="PANTHER" id="PTHR34512">
    <property type="entry name" value="CELL SURFACE PROTEIN"/>
    <property type="match status" value="1"/>
</dbReference>
<evidence type="ECO:0000256" key="1">
    <source>
        <dbReference type="SAM" id="MobiDB-lite"/>
    </source>
</evidence>
<evidence type="ECO:0000313" key="3">
    <source>
        <dbReference type="EMBL" id="SFP82351.1"/>
    </source>
</evidence>
<sequence>MPSRRAYLAAVASGTALGVAGCLDGADGAAPSPGTDESTEWPMRNYDRYGSASVPDAAAPRSAPEQRFETPLDGTPRGRPIVAGGRVFQSTWAGIEAIDAKSGEKLWTYRAEGDEGASYYPPPAAHDGVVYAGTEAGLVAIDAASGEENWRVETDGNVTASPAPGHDWDPIYVGSDHGEVLQVRDDGEIEWRATVYGEVTHLVTPTVAGVTAATSGGEVFTLYQGRGLWRKKVPGQVTAIAAQSGNDLFVATFGGGVLKLRTGAHAGRTAWHAENGPVADGALVLADGAVFGGDLAGVDRLDADDGSHDWQLGDDTYALAAAGDTLYVGADGAVIARPLSGGIGVGGSRVNAARFRYGIGEDAAAMGVTPADGALFAGVTDSGSGEERLLALE</sequence>
<dbReference type="Pfam" id="PF13360">
    <property type="entry name" value="PQQ_2"/>
    <property type="match status" value="2"/>
</dbReference>
<dbReference type="Gene3D" id="2.130.10.10">
    <property type="entry name" value="YVTN repeat-like/Quinoprotein amine dehydrogenase"/>
    <property type="match status" value="1"/>
</dbReference>
<dbReference type="InterPro" id="IPR018391">
    <property type="entry name" value="PQQ_b-propeller_rpt"/>
</dbReference>
<dbReference type="PROSITE" id="PS51257">
    <property type="entry name" value="PROKAR_LIPOPROTEIN"/>
    <property type="match status" value="1"/>
</dbReference>
<organism evidence="3 4">
    <name type="scientific">Halolamina pelagica</name>
    <dbReference type="NCBI Taxonomy" id="699431"/>
    <lineage>
        <taxon>Archaea</taxon>
        <taxon>Methanobacteriati</taxon>
        <taxon>Methanobacteriota</taxon>
        <taxon>Stenosarchaea group</taxon>
        <taxon>Halobacteria</taxon>
        <taxon>Halobacteriales</taxon>
        <taxon>Haloferacaceae</taxon>
    </lineage>
</organism>
<proteinExistence type="predicted"/>
<evidence type="ECO:0000313" key="4">
    <source>
        <dbReference type="Proteomes" id="UP000183769"/>
    </source>
</evidence>